<dbReference type="STRING" id="477690.SAMN05216474_1286"/>
<dbReference type="PANTHER" id="PTHR30329:SF21">
    <property type="entry name" value="LIPOPROTEIN YIAD-RELATED"/>
    <property type="match status" value="1"/>
</dbReference>
<dbReference type="Proteomes" id="UP000236454">
    <property type="component" value="Unassembled WGS sequence"/>
</dbReference>
<dbReference type="Pfam" id="PF00691">
    <property type="entry name" value="OmpA"/>
    <property type="match status" value="1"/>
</dbReference>
<accession>A0A1I6YYE1</accession>
<dbReference type="CDD" id="cd07185">
    <property type="entry name" value="OmpA_C-like"/>
    <property type="match status" value="1"/>
</dbReference>
<dbReference type="InterPro" id="IPR011659">
    <property type="entry name" value="WD40"/>
</dbReference>
<dbReference type="SUPFAM" id="SSF48452">
    <property type="entry name" value="TPR-like"/>
    <property type="match status" value="1"/>
</dbReference>
<keyword evidence="3" id="KW-0998">Cell outer membrane</keyword>
<dbReference type="PANTHER" id="PTHR30329">
    <property type="entry name" value="STATOR ELEMENT OF FLAGELLAR MOTOR COMPLEX"/>
    <property type="match status" value="1"/>
</dbReference>
<dbReference type="SUPFAM" id="SSF82171">
    <property type="entry name" value="DPP6 N-terminal domain-like"/>
    <property type="match status" value="1"/>
</dbReference>
<organism evidence="7 8">
    <name type="scientific">Lishizhenia tianjinensis</name>
    <dbReference type="NCBI Taxonomy" id="477690"/>
    <lineage>
        <taxon>Bacteria</taxon>
        <taxon>Pseudomonadati</taxon>
        <taxon>Bacteroidota</taxon>
        <taxon>Flavobacteriia</taxon>
        <taxon>Flavobacteriales</taxon>
        <taxon>Crocinitomicaceae</taxon>
        <taxon>Lishizhenia</taxon>
    </lineage>
</organism>
<evidence type="ECO:0000259" key="6">
    <source>
        <dbReference type="PROSITE" id="PS51123"/>
    </source>
</evidence>
<evidence type="ECO:0000313" key="7">
    <source>
        <dbReference type="EMBL" id="SFT55432.1"/>
    </source>
</evidence>
<sequence>MRIFYPSIVKISALIFPLMLSAAAFGQEEELSEECGAPDKKIQKLLDKANAATDLRSASEYFIEAITLSEDNNATAYFDYAMFAYDEGLKAYSENPNPMVGDRNFAKAEQMFMHALEICEDFHADCFYYLGVINFQQEELDFAIDYFKKFKEFKHSSRSKYPKDYSTKLQTVNGALGKLVKEQELLTQEVPFEPVLVRNVSSDKDEYFPMISPDNELIFYTRKLDRRNLGDLQSNMVEEFTWSFRDNPNLEFSNGTPVNKPFNDGTFVSYGAATVSVDNKEMIICACKYEKVQGMDYKNCDLYSTRFKEAPQKGKPFICDSLTNLGEGINTKDGWEAQPSLSSDGNTLFYTALRPSTQMDDIFISERQPDGTWGPARPFIEINTSGKDKSPFLHQDSETLYFVSSVSGERQGVGGTDIFYVRMNEDGSWGEPENIGYPINTEDDEIGIFVSTDGELAYFSSRKGGRWNIYAFELYEKARPQKVIIAKGNLTDDNGAPVKDAKIQVSYANSDKVQEVDVKGEDGSYAVVIKNEEPSDVMITVKKENHAFDSQLITEEVVEKGEIVKAKDLQVRKIEVGQPYTINDILYNTASAELSESSKFILRQFALFLKENPTAKITIQGHTDNEGDAQENLELSERRAEGVKDYLVSLGIKANRLDAVGFGETQPKVENTSETNKAQNRRTDFVINSI</sequence>
<dbReference type="PRINTS" id="PR01021">
    <property type="entry name" value="OMPADOMAIN"/>
</dbReference>
<dbReference type="InterPro" id="IPR011042">
    <property type="entry name" value="6-blade_b-propeller_TolB-like"/>
</dbReference>
<proteinExistence type="predicted"/>
<feature type="domain" description="OmpA-like" evidence="6">
    <location>
        <begin position="574"/>
        <end position="690"/>
    </location>
</feature>
<evidence type="ECO:0000256" key="3">
    <source>
        <dbReference type="ARBA" id="ARBA00023237"/>
    </source>
</evidence>
<dbReference type="AlphaFoldDB" id="A0A1I6YYE1"/>
<dbReference type="InterPro" id="IPR050330">
    <property type="entry name" value="Bact_OuterMem_StrucFunc"/>
</dbReference>
<keyword evidence="8" id="KW-1185">Reference proteome</keyword>
<dbReference type="PROSITE" id="PS51123">
    <property type="entry name" value="OMPA_2"/>
    <property type="match status" value="1"/>
</dbReference>
<dbReference type="InterPro" id="IPR006665">
    <property type="entry name" value="OmpA-like"/>
</dbReference>
<dbReference type="InterPro" id="IPR036737">
    <property type="entry name" value="OmpA-like_sf"/>
</dbReference>
<reference evidence="7 8" key="1">
    <citation type="submission" date="2016-10" db="EMBL/GenBank/DDBJ databases">
        <authorList>
            <person name="de Groot N.N."/>
        </authorList>
    </citation>
    <scope>NUCLEOTIDE SEQUENCE [LARGE SCALE GENOMIC DNA]</scope>
    <source>
        <strain evidence="7 8">CGMCC 1.7005</strain>
    </source>
</reference>
<name>A0A1I6YYE1_9FLAO</name>
<evidence type="ECO:0000256" key="5">
    <source>
        <dbReference type="SAM" id="SignalP"/>
    </source>
</evidence>
<keyword evidence="5" id="KW-0732">Signal</keyword>
<dbReference type="EMBL" id="FPAS01000001">
    <property type="protein sequence ID" value="SFT55432.1"/>
    <property type="molecule type" value="Genomic_DNA"/>
</dbReference>
<dbReference type="GO" id="GO:0009279">
    <property type="term" value="C:cell outer membrane"/>
    <property type="evidence" value="ECO:0007669"/>
    <property type="project" value="UniProtKB-SubCell"/>
</dbReference>
<gene>
    <name evidence="7" type="ORF">SAMN05216474_1286</name>
</gene>
<evidence type="ECO:0000256" key="4">
    <source>
        <dbReference type="PROSITE-ProRule" id="PRU00473"/>
    </source>
</evidence>
<feature type="signal peptide" evidence="5">
    <location>
        <begin position="1"/>
        <end position="26"/>
    </location>
</feature>
<comment type="subcellular location">
    <subcellularLocation>
        <location evidence="1">Cell outer membrane</location>
    </subcellularLocation>
</comment>
<protein>
    <submittedName>
        <fullName evidence="7">WD40-like Beta Propeller Repeat</fullName>
    </submittedName>
</protein>
<evidence type="ECO:0000313" key="8">
    <source>
        <dbReference type="Proteomes" id="UP000236454"/>
    </source>
</evidence>
<feature type="chain" id="PRO_5014964744" evidence="5">
    <location>
        <begin position="27"/>
        <end position="690"/>
    </location>
</feature>
<dbReference type="Gene3D" id="1.25.40.10">
    <property type="entry name" value="Tetratricopeptide repeat domain"/>
    <property type="match status" value="1"/>
</dbReference>
<dbReference type="SUPFAM" id="SSF103088">
    <property type="entry name" value="OmpA-like"/>
    <property type="match status" value="1"/>
</dbReference>
<evidence type="ECO:0000256" key="2">
    <source>
        <dbReference type="ARBA" id="ARBA00023136"/>
    </source>
</evidence>
<dbReference type="OrthoDB" id="9809364at2"/>
<dbReference type="InterPro" id="IPR011990">
    <property type="entry name" value="TPR-like_helical_dom_sf"/>
</dbReference>
<evidence type="ECO:0000256" key="1">
    <source>
        <dbReference type="ARBA" id="ARBA00004442"/>
    </source>
</evidence>
<dbReference type="InterPro" id="IPR006664">
    <property type="entry name" value="OMP_bac"/>
</dbReference>
<keyword evidence="2 4" id="KW-0472">Membrane</keyword>
<dbReference type="Gene3D" id="2.120.10.30">
    <property type="entry name" value="TolB, C-terminal domain"/>
    <property type="match status" value="1"/>
</dbReference>
<dbReference type="RefSeq" id="WP_090247484.1">
    <property type="nucleotide sequence ID" value="NZ_FPAS01000001.1"/>
</dbReference>
<dbReference type="Pfam" id="PF07676">
    <property type="entry name" value="PD40"/>
    <property type="match status" value="3"/>
</dbReference>
<dbReference type="Gene3D" id="3.30.1330.60">
    <property type="entry name" value="OmpA-like domain"/>
    <property type="match status" value="1"/>
</dbReference>